<evidence type="ECO:0000313" key="2">
    <source>
        <dbReference type="Proteomes" id="UP000887565"/>
    </source>
</evidence>
<organism evidence="2 3">
    <name type="scientific">Romanomermis culicivorax</name>
    <name type="common">Nematode worm</name>
    <dbReference type="NCBI Taxonomy" id="13658"/>
    <lineage>
        <taxon>Eukaryota</taxon>
        <taxon>Metazoa</taxon>
        <taxon>Ecdysozoa</taxon>
        <taxon>Nematoda</taxon>
        <taxon>Enoplea</taxon>
        <taxon>Dorylaimia</taxon>
        <taxon>Mermithida</taxon>
        <taxon>Mermithoidea</taxon>
        <taxon>Mermithidae</taxon>
        <taxon>Romanomermis</taxon>
    </lineage>
</organism>
<evidence type="ECO:0000313" key="3">
    <source>
        <dbReference type="WBParaSite" id="nRc.2.0.1.t05356-RA"/>
    </source>
</evidence>
<feature type="compositionally biased region" description="Basic and acidic residues" evidence="1">
    <location>
        <begin position="43"/>
        <end position="55"/>
    </location>
</feature>
<feature type="region of interest" description="Disordered" evidence="1">
    <location>
        <begin position="40"/>
        <end position="61"/>
    </location>
</feature>
<protein>
    <submittedName>
        <fullName evidence="3">Uncharacterized protein</fullName>
    </submittedName>
</protein>
<name>A0A915HUY4_ROMCU</name>
<evidence type="ECO:0000256" key="1">
    <source>
        <dbReference type="SAM" id="MobiDB-lite"/>
    </source>
</evidence>
<keyword evidence="2" id="KW-1185">Reference proteome</keyword>
<dbReference type="WBParaSite" id="nRc.2.0.1.t05356-RA">
    <property type="protein sequence ID" value="nRc.2.0.1.t05356-RA"/>
    <property type="gene ID" value="nRc.2.0.1.g05356"/>
</dbReference>
<dbReference type="AlphaFoldDB" id="A0A915HUY4"/>
<dbReference type="Proteomes" id="UP000887565">
    <property type="component" value="Unplaced"/>
</dbReference>
<proteinExistence type="predicted"/>
<sequence length="61" mass="7536">MQNFHTYNDERPKHAELYKNYIEDYGYSKCQTCNCIMSKKKKKLDDKKEENERRNRQTLKT</sequence>
<reference evidence="3" key="1">
    <citation type="submission" date="2022-11" db="UniProtKB">
        <authorList>
            <consortium name="WormBaseParasite"/>
        </authorList>
    </citation>
    <scope>IDENTIFICATION</scope>
</reference>
<accession>A0A915HUY4</accession>